<dbReference type="SFLD" id="SFLDS00029">
    <property type="entry name" value="Radical_SAM"/>
    <property type="match status" value="1"/>
</dbReference>
<keyword evidence="12" id="KW-0687">Ribonucleoprotein</keyword>
<name>U2JMS6_9FIRM</name>
<evidence type="ECO:0000256" key="8">
    <source>
        <dbReference type="HAMAP-Rule" id="MF_01865"/>
    </source>
</evidence>
<reference evidence="12 13" key="1">
    <citation type="submission" date="2013-07" db="EMBL/GenBank/DDBJ databases">
        <authorList>
            <person name="Weinstock G."/>
            <person name="Sodergren E."/>
            <person name="Wylie T."/>
            <person name="Fulton L."/>
            <person name="Fulton R."/>
            <person name="Fronick C."/>
            <person name="O'Laughlin M."/>
            <person name="Godfrey J."/>
            <person name="Miner T."/>
            <person name="Herter B."/>
            <person name="Appelbaum E."/>
            <person name="Cordes M."/>
            <person name="Lek S."/>
            <person name="Wollam A."/>
            <person name="Pepin K.H."/>
            <person name="Palsikar V.B."/>
            <person name="Mitreva M."/>
            <person name="Wilson R.K."/>
        </authorList>
    </citation>
    <scope>NUCLEOTIDE SEQUENCE [LARGE SCALE GENOMIC DNA]</scope>
    <source>
        <strain evidence="12 13">ATCC 27760</strain>
    </source>
</reference>
<dbReference type="Proteomes" id="UP000016662">
    <property type="component" value="Unassembled WGS sequence"/>
</dbReference>
<dbReference type="Pfam" id="PF04055">
    <property type="entry name" value="Radical_SAM"/>
    <property type="match status" value="1"/>
</dbReference>
<evidence type="ECO:0000259" key="10">
    <source>
        <dbReference type="PROSITE" id="PS51449"/>
    </source>
</evidence>
<dbReference type="PANTHER" id="PTHR43837">
    <property type="entry name" value="RIBOSOMAL PROTEIN S12 METHYLTHIOTRANSFERASE RIMO"/>
    <property type="match status" value="1"/>
</dbReference>
<dbReference type="EMBL" id="AWVF01000440">
    <property type="protein sequence ID" value="ERJ87531.1"/>
    <property type="molecule type" value="Genomic_DNA"/>
</dbReference>
<dbReference type="Gene3D" id="2.40.50.140">
    <property type="entry name" value="Nucleic acid-binding proteins"/>
    <property type="match status" value="1"/>
</dbReference>
<dbReference type="SFLD" id="SFLDF00274">
    <property type="entry name" value="ribosomal_protein_S12_methylth"/>
    <property type="match status" value="1"/>
</dbReference>
<keyword evidence="12" id="KW-0689">Ribosomal protein</keyword>
<dbReference type="HOGENOM" id="CLU_018697_0_1_9"/>
<dbReference type="InterPro" id="IPR005840">
    <property type="entry name" value="Ribosomal_uS12_MeSTrfase_RimO"/>
</dbReference>
<dbReference type="InterPro" id="IPR013848">
    <property type="entry name" value="Methylthiotransferase_N"/>
</dbReference>
<comment type="caution">
    <text evidence="12">The sequence shown here is derived from an EMBL/GenBank/DDBJ whole genome shotgun (WGS) entry which is preliminary data.</text>
</comment>
<evidence type="ECO:0000256" key="4">
    <source>
        <dbReference type="ARBA" id="ARBA00022691"/>
    </source>
</evidence>
<keyword evidence="1 8" id="KW-0004">4Fe-4S</keyword>
<feature type="binding site" evidence="8">
    <location>
        <position position="159"/>
    </location>
    <ligand>
        <name>[4Fe-4S] cluster</name>
        <dbReference type="ChEBI" id="CHEBI:49883"/>
        <label>2</label>
        <note>4Fe-4S-S-AdoMet</note>
    </ligand>
</feature>
<keyword evidence="3 8" id="KW-0808">Transferase</keyword>
<dbReference type="NCBIfam" id="TIGR00089">
    <property type="entry name" value="MiaB/RimO family radical SAM methylthiotransferase"/>
    <property type="match status" value="1"/>
</dbReference>
<keyword evidence="4 8" id="KW-0949">S-adenosyl-L-methionine</keyword>
<dbReference type="InterPro" id="IPR012340">
    <property type="entry name" value="NA-bd_OB-fold"/>
</dbReference>
<dbReference type="GO" id="GO:0103039">
    <property type="term" value="F:protein methylthiotransferase activity"/>
    <property type="evidence" value="ECO:0007669"/>
    <property type="project" value="UniProtKB-EC"/>
</dbReference>
<feature type="binding site" evidence="8">
    <location>
        <position position="12"/>
    </location>
    <ligand>
        <name>[4Fe-4S] cluster</name>
        <dbReference type="ChEBI" id="CHEBI:49883"/>
        <label>1</label>
    </ligand>
</feature>
<comment type="catalytic activity">
    <reaction evidence="8">
        <text>L-aspartate(89)-[ribosomal protein uS12]-hydrogen + (sulfur carrier)-SH + AH2 + 2 S-adenosyl-L-methionine = 3-methylsulfanyl-L-aspartate(89)-[ribosomal protein uS12]-hydrogen + (sulfur carrier)-H + 5'-deoxyadenosine + L-methionine + A + S-adenosyl-L-homocysteine + 2 H(+)</text>
        <dbReference type="Rhea" id="RHEA:37087"/>
        <dbReference type="Rhea" id="RHEA-COMP:10460"/>
        <dbReference type="Rhea" id="RHEA-COMP:10461"/>
        <dbReference type="Rhea" id="RHEA-COMP:14737"/>
        <dbReference type="Rhea" id="RHEA-COMP:14739"/>
        <dbReference type="ChEBI" id="CHEBI:13193"/>
        <dbReference type="ChEBI" id="CHEBI:15378"/>
        <dbReference type="ChEBI" id="CHEBI:17319"/>
        <dbReference type="ChEBI" id="CHEBI:17499"/>
        <dbReference type="ChEBI" id="CHEBI:29917"/>
        <dbReference type="ChEBI" id="CHEBI:29961"/>
        <dbReference type="ChEBI" id="CHEBI:57844"/>
        <dbReference type="ChEBI" id="CHEBI:57856"/>
        <dbReference type="ChEBI" id="CHEBI:59789"/>
        <dbReference type="ChEBI" id="CHEBI:64428"/>
        <dbReference type="ChEBI" id="CHEBI:73599"/>
        <dbReference type="EC" id="2.8.4.4"/>
    </reaction>
</comment>
<dbReference type="RefSeq" id="WP_021681612.1">
    <property type="nucleotide sequence ID" value="NZ_KI260358.1"/>
</dbReference>
<evidence type="ECO:0000256" key="3">
    <source>
        <dbReference type="ARBA" id="ARBA00022679"/>
    </source>
</evidence>
<dbReference type="GO" id="GO:0005840">
    <property type="term" value="C:ribosome"/>
    <property type="evidence" value="ECO:0007669"/>
    <property type="project" value="UniProtKB-KW"/>
</dbReference>
<dbReference type="CDD" id="cd01335">
    <property type="entry name" value="Radical_SAM"/>
    <property type="match status" value="1"/>
</dbReference>
<evidence type="ECO:0000256" key="7">
    <source>
        <dbReference type="ARBA" id="ARBA00023014"/>
    </source>
</evidence>
<keyword evidence="5 8" id="KW-0479">Metal-binding</keyword>
<protein>
    <recommendedName>
        <fullName evidence="8">Ribosomal protein uS12 methylthiotransferase RimO</fullName>
        <shortName evidence="8">uS12 MTTase</shortName>
        <shortName evidence="8">uS12 methylthiotransferase</shortName>
        <ecNumber evidence="8">2.8.4.4</ecNumber>
    </recommendedName>
    <alternativeName>
        <fullName evidence="8">Ribosomal protein uS12 (aspartate-C(3))-methylthiotransferase</fullName>
    </alternativeName>
    <alternativeName>
        <fullName evidence="8">Ribosome maturation factor RimO</fullName>
    </alternativeName>
</protein>
<evidence type="ECO:0000259" key="9">
    <source>
        <dbReference type="PROSITE" id="PS50926"/>
    </source>
</evidence>
<dbReference type="PROSITE" id="PS51918">
    <property type="entry name" value="RADICAL_SAM"/>
    <property type="match status" value="1"/>
</dbReference>
<comment type="function">
    <text evidence="8">Catalyzes the methylthiolation of an aspartic acid residue of ribosomal protein uS12.</text>
</comment>
<dbReference type="EC" id="2.8.4.4" evidence="8"/>
<keyword evidence="2 8" id="KW-0963">Cytoplasm</keyword>
<dbReference type="FunFam" id="3.80.30.20:FF:000001">
    <property type="entry name" value="tRNA-2-methylthio-N(6)-dimethylallyladenosine synthase 2"/>
    <property type="match status" value="1"/>
</dbReference>
<dbReference type="InterPro" id="IPR023404">
    <property type="entry name" value="rSAM_horseshoe"/>
</dbReference>
<dbReference type="PROSITE" id="PS50926">
    <property type="entry name" value="TRAM"/>
    <property type="match status" value="1"/>
</dbReference>
<dbReference type="GO" id="GO:0035599">
    <property type="term" value="F:aspartic acid methylthiotransferase activity"/>
    <property type="evidence" value="ECO:0007669"/>
    <property type="project" value="TreeGrafter"/>
</dbReference>
<dbReference type="GO" id="GO:0035600">
    <property type="term" value="P:tRNA methylthiolation"/>
    <property type="evidence" value="ECO:0007669"/>
    <property type="project" value="UniProtKB-ARBA"/>
</dbReference>
<dbReference type="eggNOG" id="COG0621">
    <property type="taxonomic scope" value="Bacteria"/>
</dbReference>
<dbReference type="HAMAP" id="MF_01865">
    <property type="entry name" value="MTTase_RimO"/>
    <property type="match status" value="1"/>
</dbReference>
<dbReference type="GO" id="GO:0140101">
    <property type="term" value="F:catalytic activity, acting on a tRNA"/>
    <property type="evidence" value="ECO:0007669"/>
    <property type="project" value="UniProtKB-ARBA"/>
</dbReference>
<dbReference type="AlphaFoldDB" id="U2JMS6"/>
<dbReference type="OrthoDB" id="9805215at2"/>
<sequence>MPIRVGMVSLGCSKNLVDSERMLAKLRAHGYQLVTEPGEADVAIVNTCGFIQSAKEEAIETILELGALKKDGTLKKIILTGCLTERYQEEAAELFTEADAVIGIGNNRDIVDILDHVLAGERVVQFGKKSDAELKGDRIITTLPFFAYLKIAEGCSNNCTYCAIPAIRGPYRSVPMEDVLDEARWLAEHHVTELIVIAQDTTRYGADLYGKSRLPELLRELCHIDGIRWVRVLYCYPERITEELLDVLAEEPHMVPYLDLPIQHCDEEILRRMHRPGNEETLRNLITHIRERVPEITLRTTLITGFPGETKEQFNRLGDFVQDMQFDHLGCFAYSEEEGTKAAEFEDQVDEDVRAHRADILMEQQAEVSAAKNAAKLGKRMTAVVEGYDKYAGCYFGRTAADAPDIDGKVFIKSSSRLRLGQYITVEVFDTMDYDLLAEEVTDEPAE</sequence>
<organism evidence="12 13">
    <name type="scientific">Ruminococcus callidus ATCC 27760</name>
    <dbReference type="NCBI Taxonomy" id="411473"/>
    <lineage>
        <taxon>Bacteria</taxon>
        <taxon>Bacillati</taxon>
        <taxon>Bacillota</taxon>
        <taxon>Clostridia</taxon>
        <taxon>Eubacteriales</taxon>
        <taxon>Oscillospiraceae</taxon>
        <taxon>Ruminococcus</taxon>
    </lineage>
</organism>
<comment type="similarity">
    <text evidence="8">Belongs to the methylthiotransferase family. RimO subfamily.</text>
</comment>
<feature type="binding site" evidence="8">
    <location>
        <position position="162"/>
    </location>
    <ligand>
        <name>[4Fe-4S] cluster</name>
        <dbReference type="ChEBI" id="CHEBI:49883"/>
        <label>2</label>
        <note>4Fe-4S-S-AdoMet</note>
    </ligand>
</feature>
<dbReference type="PROSITE" id="PS01278">
    <property type="entry name" value="MTTASE_RADICAL"/>
    <property type="match status" value="1"/>
</dbReference>
<feature type="domain" description="TRAM" evidence="9">
    <location>
        <begin position="374"/>
        <end position="442"/>
    </location>
</feature>
<comment type="cofactor">
    <cofactor evidence="8">
        <name>[4Fe-4S] cluster</name>
        <dbReference type="ChEBI" id="CHEBI:49883"/>
    </cofactor>
    <text evidence="8">Binds 2 [4Fe-4S] clusters. One cluster is coordinated with 3 cysteines and an exchangeable S-adenosyl-L-methionine.</text>
</comment>
<keyword evidence="7 8" id="KW-0411">Iron-sulfur</keyword>
<evidence type="ECO:0000256" key="5">
    <source>
        <dbReference type="ARBA" id="ARBA00022723"/>
    </source>
</evidence>
<evidence type="ECO:0000256" key="6">
    <source>
        <dbReference type="ARBA" id="ARBA00023004"/>
    </source>
</evidence>
<evidence type="ECO:0000313" key="12">
    <source>
        <dbReference type="EMBL" id="ERJ87531.1"/>
    </source>
</evidence>
<comment type="subcellular location">
    <subcellularLocation>
        <location evidence="8">Cytoplasm</location>
    </subcellularLocation>
</comment>
<dbReference type="Gene3D" id="3.40.50.12160">
    <property type="entry name" value="Methylthiotransferase, N-terminal domain"/>
    <property type="match status" value="1"/>
</dbReference>
<dbReference type="InterPro" id="IPR020612">
    <property type="entry name" value="Methylthiotransferase_CS"/>
</dbReference>
<keyword evidence="13" id="KW-1185">Reference proteome</keyword>
<dbReference type="PANTHER" id="PTHR43837:SF1">
    <property type="entry name" value="RIBOSOMAL PROTEIN US12 METHYLTHIOTRANSFERASE RIMO"/>
    <property type="match status" value="1"/>
</dbReference>
<feature type="binding site" evidence="8">
    <location>
        <position position="155"/>
    </location>
    <ligand>
        <name>[4Fe-4S] cluster</name>
        <dbReference type="ChEBI" id="CHEBI:49883"/>
        <label>2</label>
        <note>4Fe-4S-S-AdoMet</note>
    </ligand>
</feature>
<dbReference type="Pfam" id="PF00919">
    <property type="entry name" value="UPF0004"/>
    <property type="match status" value="1"/>
</dbReference>
<dbReference type="GO" id="GO:0005829">
    <property type="term" value="C:cytosol"/>
    <property type="evidence" value="ECO:0007669"/>
    <property type="project" value="TreeGrafter"/>
</dbReference>
<dbReference type="InterPro" id="IPR006638">
    <property type="entry name" value="Elp3/MiaA/NifB-like_rSAM"/>
</dbReference>
<keyword evidence="6 8" id="KW-0408">Iron</keyword>
<evidence type="ECO:0000313" key="13">
    <source>
        <dbReference type="Proteomes" id="UP000016662"/>
    </source>
</evidence>
<dbReference type="SMART" id="SM00729">
    <property type="entry name" value="Elp3"/>
    <property type="match status" value="1"/>
</dbReference>
<evidence type="ECO:0000259" key="11">
    <source>
        <dbReference type="PROSITE" id="PS51918"/>
    </source>
</evidence>
<dbReference type="Pfam" id="PF18693">
    <property type="entry name" value="TRAM_2"/>
    <property type="match status" value="1"/>
</dbReference>
<gene>
    <name evidence="8" type="primary">rimO</name>
    <name evidence="12" type="ORF">RUMCAL_03302</name>
</gene>
<accession>U2JMS6</accession>
<dbReference type="InterPro" id="IPR038135">
    <property type="entry name" value="Methylthiotransferase_N_sf"/>
</dbReference>
<dbReference type="SFLD" id="SFLDG01061">
    <property type="entry name" value="methylthiotransferase"/>
    <property type="match status" value="1"/>
</dbReference>
<feature type="binding site" evidence="8">
    <location>
        <position position="48"/>
    </location>
    <ligand>
        <name>[4Fe-4S] cluster</name>
        <dbReference type="ChEBI" id="CHEBI:49883"/>
        <label>1</label>
    </ligand>
</feature>
<dbReference type="GO" id="GO:0046872">
    <property type="term" value="F:metal ion binding"/>
    <property type="evidence" value="ECO:0007669"/>
    <property type="project" value="UniProtKB-KW"/>
</dbReference>
<dbReference type="Gene3D" id="3.80.30.20">
    <property type="entry name" value="tm_1862 like domain"/>
    <property type="match status" value="1"/>
</dbReference>
<dbReference type="InterPro" id="IPR058240">
    <property type="entry name" value="rSAM_sf"/>
</dbReference>
<feature type="domain" description="Radical SAM core" evidence="11">
    <location>
        <begin position="141"/>
        <end position="371"/>
    </location>
</feature>
<dbReference type="InterPro" id="IPR005839">
    <property type="entry name" value="Methylthiotransferase"/>
</dbReference>
<feature type="binding site" evidence="8">
    <location>
        <position position="82"/>
    </location>
    <ligand>
        <name>[4Fe-4S] cluster</name>
        <dbReference type="ChEBI" id="CHEBI:49883"/>
        <label>1</label>
    </ligand>
</feature>
<dbReference type="InterPro" id="IPR002792">
    <property type="entry name" value="TRAM_dom"/>
</dbReference>
<dbReference type="STRING" id="411473.RUMCAL_03302"/>
<feature type="domain" description="MTTase N-terminal" evidence="10">
    <location>
        <begin position="3"/>
        <end position="119"/>
    </location>
</feature>
<evidence type="ECO:0000256" key="2">
    <source>
        <dbReference type="ARBA" id="ARBA00022490"/>
    </source>
</evidence>
<dbReference type="SUPFAM" id="SSF102114">
    <property type="entry name" value="Radical SAM enzymes"/>
    <property type="match status" value="1"/>
</dbReference>
<dbReference type="NCBIfam" id="TIGR01125">
    <property type="entry name" value="30S ribosomal protein S12 methylthiotransferase RimO"/>
    <property type="match status" value="1"/>
</dbReference>
<dbReference type="InterPro" id="IPR007197">
    <property type="entry name" value="rSAM"/>
</dbReference>
<dbReference type="SFLD" id="SFLDG01082">
    <property type="entry name" value="B12-binding_domain_containing"/>
    <property type="match status" value="1"/>
</dbReference>
<dbReference type="GO" id="GO:0051539">
    <property type="term" value="F:4 iron, 4 sulfur cluster binding"/>
    <property type="evidence" value="ECO:0007669"/>
    <property type="project" value="UniProtKB-UniRule"/>
</dbReference>
<dbReference type="PATRIC" id="fig|411473.3.peg.2768"/>
<dbReference type="PROSITE" id="PS51449">
    <property type="entry name" value="MTTASE_N"/>
    <property type="match status" value="1"/>
</dbReference>
<evidence type="ECO:0000256" key="1">
    <source>
        <dbReference type="ARBA" id="ARBA00022485"/>
    </source>
</evidence>
<proteinExistence type="inferred from homology"/>